<dbReference type="Proteomes" id="UP001597112">
    <property type="component" value="Unassembled WGS sequence"/>
</dbReference>
<dbReference type="InterPro" id="IPR037099">
    <property type="entry name" value="Fum_R/Succ_DH_flav-like_C_sf"/>
</dbReference>
<sequence length="527" mass="59216">MPQTDVLIIGSGIAGLSFAIKTARRFPEQSITVITKADDSESNTKYAQGGIAVVLDEITDSFDKHIEDTLRAGDGLCDREVVELVVKEGPDRLLEIIQWGVEFDQDESGNLALAKEGGHTAKRIIHYKDITGWQIEQALLREVSTLTNITVLSHHFSIDLITEHHFKSRISQPQPGITCYGAYVMDQYTCKIEKYTSKVTLLATGGSGQVYRTTTNPLIATGDGVAMAYRAMARVRDMEFVQFHPTAFYSKDDNPSFLITEAIRGHGAYLRAKDGERFMFKHDERGELASRDIVAQAIDNELITRGDECVYLDCTHLPKEDFISHFPNIYEKCLSKGIDITREMIPVVPAAHYQCGGIDVDTFGRTSITNLYACGECSRTGLHGANRLASNSLLEAIVFAHRCFVDVEKKLHAISVSQSIPEWNAEGTTVPREQILITHNRKELRDLMSDYVAIVRSNERLQRALKRIDVLYHETEKLYDEAVLSPQLCELRNLITIAYVITKQSLERKENRGGFYNVDLTRSKHAH</sequence>
<dbReference type="InterPro" id="IPR003953">
    <property type="entry name" value="FAD-dep_OxRdtase_2_FAD-bd"/>
</dbReference>
<comment type="cofactor">
    <cofactor evidence="1 11">
        <name>FAD</name>
        <dbReference type="ChEBI" id="CHEBI:57692"/>
    </cofactor>
</comment>
<gene>
    <name evidence="14" type="primary">nadB</name>
    <name evidence="14" type="ORF">ACFQ21_29000</name>
</gene>
<feature type="domain" description="Fumarate reductase/succinate dehydrogenase flavoprotein-like C-terminal" evidence="13">
    <location>
        <begin position="441"/>
        <end position="521"/>
    </location>
</feature>
<comment type="catalytic activity">
    <reaction evidence="9">
        <text>L-aspartate + O2 = iminosuccinate + H2O2</text>
        <dbReference type="Rhea" id="RHEA:25876"/>
        <dbReference type="ChEBI" id="CHEBI:15379"/>
        <dbReference type="ChEBI" id="CHEBI:16240"/>
        <dbReference type="ChEBI" id="CHEBI:29991"/>
        <dbReference type="ChEBI" id="CHEBI:77875"/>
        <dbReference type="EC" id="1.4.3.16"/>
    </reaction>
    <physiologicalReaction direction="left-to-right" evidence="9">
        <dbReference type="Rhea" id="RHEA:25877"/>
    </physiologicalReaction>
</comment>
<dbReference type="PIRSF" id="PIRSF000171">
    <property type="entry name" value="SDHA_APRA_LASPO"/>
    <property type="match status" value="1"/>
</dbReference>
<comment type="caution">
    <text evidence="14">The sequence shown here is derived from an EMBL/GenBank/DDBJ whole genome shotgun (WGS) entry which is preliminary data.</text>
</comment>
<dbReference type="InterPro" id="IPR005288">
    <property type="entry name" value="NadB"/>
</dbReference>
<dbReference type="InterPro" id="IPR015939">
    <property type="entry name" value="Fum_Rdtase/Succ_DH_flav-like_C"/>
</dbReference>
<evidence type="ECO:0000256" key="7">
    <source>
        <dbReference type="ARBA" id="ARBA00022827"/>
    </source>
</evidence>
<evidence type="ECO:0000256" key="5">
    <source>
        <dbReference type="ARBA" id="ARBA00022630"/>
    </source>
</evidence>
<evidence type="ECO:0000256" key="6">
    <source>
        <dbReference type="ARBA" id="ARBA00022642"/>
    </source>
</evidence>
<dbReference type="PANTHER" id="PTHR42716">
    <property type="entry name" value="L-ASPARTATE OXIDASE"/>
    <property type="match status" value="1"/>
</dbReference>
<evidence type="ECO:0000256" key="9">
    <source>
        <dbReference type="ARBA" id="ARBA00048305"/>
    </source>
</evidence>
<evidence type="ECO:0000256" key="3">
    <source>
        <dbReference type="ARBA" id="ARBA00008562"/>
    </source>
</evidence>
<feature type="domain" description="FAD-dependent oxidoreductase 2 FAD-binding" evidence="12">
    <location>
        <begin position="5"/>
        <end position="393"/>
    </location>
</feature>
<evidence type="ECO:0000256" key="8">
    <source>
        <dbReference type="ARBA" id="ARBA00023002"/>
    </source>
</evidence>
<dbReference type="NCBIfam" id="TIGR00551">
    <property type="entry name" value="nadB"/>
    <property type="match status" value="1"/>
</dbReference>
<organism evidence="14 15">
    <name type="scientific">Ohtaekwangia kribbensis</name>
    <dbReference type="NCBI Taxonomy" id="688913"/>
    <lineage>
        <taxon>Bacteria</taxon>
        <taxon>Pseudomonadati</taxon>
        <taxon>Bacteroidota</taxon>
        <taxon>Cytophagia</taxon>
        <taxon>Cytophagales</taxon>
        <taxon>Fulvivirgaceae</taxon>
        <taxon>Ohtaekwangia</taxon>
    </lineage>
</organism>
<evidence type="ECO:0000256" key="4">
    <source>
        <dbReference type="ARBA" id="ARBA00012173"/>
    </source>
</evidence>
<evidence type="ECO:0000259" key="12">
    <source>
        <dbReference type="Pfam" id="PF00890"/>
    </source>
</evidence>
<dbReference type="PRINTS" id="PR00368">
    <property type="entry name" value="FADPNR"/>
</dbReference>
<dbReference type="PANTHER" id="PTHR42716:SF2">
    <property type="entry name" value="L-ASPARTATE OXIDASE, CHLOROPLASTIC"/>
    <property type="match status" value="1"/>
</dbReference>
<comment type="pathway">
    <text evidence="2 11">Cofactor biosynthesis; NAD(+) biosynthesis; iminoaspartate from L-aspartate (oxidase route): step 1/1.</text>
</comment>
<dbReference type="RefSeq" id="WP_377586063.1">
    <property type="nucleotide sequence ID" value="NZ_JBHTKA010000016.1"/>
</dbReference>
<dbReference type="SUPFAM" id="SSF46977">
    <property type="entry name" value="Succinate dehydrogenase/fumarate reductase flavoprotein C-terminal domain"/>
    <property type="match status" value="1"/>
</dbReference>
<dbReference type="Gene3D" id="1.20.58.100">
    <property type="entry name" value="Fumarate reductase/succinate dehydrogenase flavoprotein-like, C-terminal domain"/>
    <property type="match status" value="1"/>
</dbReference>
<proteinExistence type="inferred from homology"/>
<accession>A0ABW3KBG8</accession>
<dbReference type="Pfam" id="PF02910">
    <property type="entry name" value="Succ_DH_flav_C"/>
    <property type="match status" value="1"/>
</dbReference>
<evidence type="ECO:0000256" key="1">
    <source>
        <dbReference type="ARBA" id="ARBA00001974"/>
    </source>
</evidence>
<keyword evidence="8 11" id="KW-0560">Oxidoreductase</keyword>
<reference evidence="15" key="1">
    <citation type="journal article" date="2019" name="Int. J. Syst. Evol. Microbiol.">
        <title>The Global Catalogue of Microorganisms (GCM) 10K type strain sequencing project: providing services to taxonomists for standard genome sequencing and annotation.</title>
        <authorList>
            <consortium name="The Broad Institute Genomics Platform"/>
            <consortium name="The Broad Institute Genome Sequencing Center for Infectious Disease"/>
            <person name="Wu L."/>
            <person name="Ma J."/>
        </authorList>
    </citation>
    <scope>NUCLEOTIDE SEQUENCE [LARGE SCALE GENOMIC DNA]</scope>
    <source>
        <strain evidence="15">CCUG 58938</strain>
    </source>
</reference>
<protein>
    <recommendedName>
        <fullName evidence="4 10">L-aspartate oxidase</fullName>
        <ecNumber evidence="4 10">1.4.3.16</ecNumber>
    </recommendedName>
</protein>
<evidence type="ECO:0000259" key="13">
    <source>
        <dbReference type="Pfam" id="PF02910"/>
    </source>
</evidence>
<evidence type="ECO:0000256" key="2">
    <source>
        <dbReference type="ARBA" id="ARBA00004950"/>
    </source>
</evidence>
<keyword evidence="6 11" id="KW-0662">Pyridine nucleotide biosynthesis</keyword>
<dbReference type="Gene3D" id="3.50.50.60">
    <property type="entry name" value="FAD/NAD(P)-binding domain"/>
    <property type="match status" value="1"/>
</dbReference>
<dbReference type="InterPro" id="IPR027477">
    <property type="entry name" value="Succ_DH/fumarate_Rdtase_cat_sf"/>
</dbReference>
<evidence type="ECO:0000256" key="11">
    <source>
        <dbReference type="RuleBase" id="RU362049"/>
    </source>
</evidence>
<dbReference type="GO" id="GO:0008734">
    <property type="term" value="F:L-aspartate oxidase activity"/>
    <property type="evidence" value="ECO:0007669"/>
    <property type="project" value="UniProtKB-EC"/>
</dbReference>
<comment type="function">
    <text evidence="11">Catalyzes the oxidation of L-aspartate to iminoaspartate.</text>
</comment>
<dbReference type="Pfam" id="PF00890">
    <property type="entry name" value="FAD_binding_2"/>
    <property type="match status" value="1"/>
</dbReference>
<comment type="subcellular location">
    <subcellularLocation>
        <location evidence="11">Cytoplasm</location>
    </subcellularLocation>
</comment>
<dbReference type="SUPFAM" id="SSF56425">
    <property type="entry name" value="Succinate dehydrogenase/fumarate reductase flavoprotein, catalytic domain"/>
    <property type="match status" value="1"/>
</dbReference>
<dbReference type="EC" id="1.4.3.16" evidence="4 10"/>
<name>A0ABW3KBG8_9BACT</name>
<keyword evidence="7 11" id="KW-0274">FAD</keyword>
<evidence type="ECO:0000313" key="15">
    <source>
        <dbReference type="Proteomes" id="UP001597112"/>
    </source>
</evidence>
<evidence type="ECO:0000256" key="10">
    <source>
        <dbReference type="NCBIfam" id="TIGR00551"/>
    </source>
</evidence>
<dbReference type="EMBL" id="JBHTKA010000016">
    <property type="protein sequence ID" value="MFD1003398.1"/>
    <property type="molecule type" value="Genomic_DNA"/>
</dbReference>
<keyword evidence="15" id="KW-1185">Reference proteome</keyword>
<dbReference type="Gene3D" id="3.90.700.10">
    <property type="entry name" value="Succinate dehydrogenase/fumarate reductase flavoprotein, catalytic domain"/>
    <property type="match status" value="1"/>
</dbReference>
<dbReference type="InterPro" id="IPR036188">
    <property type="entry name" value="FAD/NAD-bd_sf"/>
</dbReference>
<comment type="similarity">
    <text evidence="3 11">Belongs to the FAD-dependent oxidoreductase 2 family. NadB subfamily.</text>
</comment>
<keyword evidence="5 11" id="KW-0285">Flavoprotein</keyword>
<evidence type="ECO:0000313" key="14">
    <source>
        <dbReference type="EMBL" id="MFD1003398.1"/>
    </source>
</evidence>
<dbReference type="SUPFAM" id="SSF51905">
    <property type="entry name" value="FAD/NAD(P)-binding domain"/>
    <property type="match status" value="1"/>
</dbReference>